<evidence type="ECO:0000256" key="4">
    <source>
        <dbReference type="ARBA" id="ARBA00022777"/>
    </source>
</evidence>
<comment type="similarity">
    <text evidence="1">Belongs to the GHMP kinase family. GalK subfamily.</text>
</comment>
<keyword evidence="4" id="KW-0418">Kinase</keyword>
<sequence>MPLPSQWNGASPPQWFDYPLCGWKGVLEAIQQPPRGMLILVKGTIPPSSGLSSSSALVCAAALATLVLHTGHGFTSMHNKEWLADLCAKAEHMIGTCGGGMDQACEVKTAIPANVSAEEVIAEIGKDNLTALLTENTKHMKEFNLRPRALHCFGEAQRVNDFEEACKREDLIAMGQLMNQSHKSLQENYENTSPGIDKLINECKKANVLGVRMTGGGWGGCLVALIDKNNPIDLSQLNVLFNSSPCQGITFEELYDQK</sequence>
<dbReference type="GO" id="GO:0004335">
    <property type="term" value="F:galactokinase activity"/>
    <property type="evidence" value="ECO:0007669"/>
    <property type="project" value="TreeGrafter"/>
</dbReference>
<dbReference type="InterPro" id="IPR036554">
    <property type="entry name" value="GHMP_kinase_C_sf"/>
</dbReference>
<dbReference type="Proteomes" id="UP000887575">
    <property type="component" value="Unassembled WGS sequence"/>
</dbReference>
<proteinExistence type="inferred from homology"/>
<dbReference type="PROSITE" id="PS00627">
    <property type="entry name" value="GHMP_KINASES_ATP"/>
    <property type="match status" value="1"/>
</dbReference>
<evidence type="ECO:0008006" key="10">
    <source>
        <dbReference type="Google" id="ProtNLM"/>
    </source>
</evidence>
<dbReference type="InterPro" id="IPR013750">
    <property type="entry name" value="GHMP_kinase_C_dom"/>
</dbReference>
<dbReference type="PRINTS" id="PR00959">
    <property type="entry name" value="MEVGALKINASE"/>
</dbReference>
<dbReference type="PANTHER" id="PTHR10457">
    <property type="entry name" value="MEVALONATE KINASE/GALACTOKINASE"/>
    <property type="match status" value="1"/>
</dbReference>
<dbReference type="Gene3D" id="3.30.230.10">
    <property type="match status" value="1"/>
</dbReference>
<dbReference type="PANTHER" id="PTHR10457:SF7">
    <property type="entry name" value="GALACTOKINASE-RELATED"/>
    <property type="match status" value="1"/>
</dbReference>
<evidence type="ECO:0000259" key="6">
    <source>
        <dbReference type="Pfam" id="PF00288"/>
    </source>
</evidence>
<dbReference type="PIRSF" id="PIRSF000530">
    <property type="entry name" value="Galactokinase"/>
    <property type="match status" value="1"/>
</dbReference>
<evidence type="ECO:0000256" key="1">
    <source>
        <dbReference type="ARBA" id="ARBA00006566"/>
    </source>
</evidence>
<keyword evidence="2" id="KW-0808">Transferase</keyword>
<dbReference type="SUPFAM" id="SSF54211">
    <property type="entry name" value="Ribosomal protein S5 domain 2-like"/>
    <property type="match status" value="1"/>
</dbReference>
<name>A0AAF3J686_9BILA</name>
<evidence type="ECO:0000256" key="5">
    <source>
        <dbReference type="ARBA" id="ARBA00022840"/>
    </source>
</evidence>
<evidence type="ECO:0000313" key="9">
    <source>
        <dbReference type="WBParaSite" id="MBELARI_LOCUS18790"/>
    </source>
</evidence>
<dbReference type="AlphaFoldDB" id="A0AAF3J686"/>
<dbReference type="InterPro" id="IPR014721">
    <property type="entry name" value="Ribsml_uS5_D2-typ_fold_subgr"/>
</dbReference>
<keyword evidence="3" id="KW-0547">Nucleotide-binding</keyword>
<evidence type="ECO:0000256" key="2">
    <source>
        <dbReference type="ARBA" id="ARBA00022679"/>
    </source>
</evidence>
<dbReference type="Pfam" id="PF08544">
    <property type="entry name" value="GHMP_kinases_C"/>
    <property type="match status" value="1"/>
</dbReference>
<organism evidence="8 9">
    <name type="scientific">Mesorhabditis belari</name>
    <dbReference type="NCBI Taxonomy" id="2138241"/>
    <lineage>
        <taxon>Eukaryota</taxon>
        <taxon>Metazoa</taxon>
        <taxon>Ecdysozoa</taxon>
        <taxon>Nematoda</taxon>
        <taxon>Chromadorea</taxon>
        <taxon>Rhabditida</taxon>
        <taxon>Rhabditina</taxon>
        <taxon>Rhabditomorpha</taxon>
        <taxon>Rhabditoidea</taxon>
        <taxon>Rhabditidae</taxon>
        <taxon>Mesorhabditinae</taxon>
        <taxon>Mesorhabditis</taxon>
    </lineage>
</organism>
<feature type="domain" description="GHMP kinase N-terminal" evidence="6">
    <location>
        <begin position="26"/>
        <end position="105"/>
    </location>
</feature>
<keyword evidence="8" id="KW-1185">Reference proteome</keyword>
<reference evidence="9" key="1">
    <citation type="submission" date="2024-02" db="UniProtKB">
        <authorList>
            <consortium name="WormBaseParasite"/>
        </authorList>
    </citation>
    <scope>IDENTIFICATION</scope>
</reference>
<dbReference type="InterPro" id="IPR006204">
    <property type="entry name" value="GHMP_kinase_N_dom"/>
</dbReference>
<feature type="domain" description="GHMP kinase C-terminal" evidence="7">
    <location>
        <begin position="163"/>
        <end position="230"/>
    </location>
</feature>
<evidence type="ECO:0000259" key="7">
    <source>
        <dbReference type="Pfam" id="PF08544"/>
    </source>
</evidence>
<dbReference type="InterPro" id="IPR020568">
    <property type="entry name" value="Ribosomal_Su5_D2-typ_SF"/>
</dbReference>
<dbReference type="InterPro" id="IPR006203">
    <property type="entry name" value="GHMP_knse_ATP-bd_CS"/>
</dbReference>
<dbReference type="Pfam" id="PF00288">
    <property type="entry name" value="GHMP_kinases_N"/>
    <property type="match status" value="1"/>
</dbReference>
<keyword evidence="5" id="KW-0067">ATP-binding</keyword>
<dbReference type="SUPFAM" id="SSF55060">
    <property type="entry name" value="GHMP Kinase, C-terminal domain"/>
    <property type="match status" value="1"/>
</dbReference>
<dbReference type="GO" id="GO:0005829">
    <property type="term" value="C:cytosol"/>
    <property type="evidence" value="ECO:0007669"/>
    <property type="project" value="TreeGrafter"/>
</dbReference>
<dbReference type="GO" id="GO:0006012">
    <property type="term" value="P:galactose metabolic process"/>
    <property type="evidence" value="ECO:0007669"/>
    <property type="project" value="TreeGrafter"/>
</dbReference>
<accession>A0AAF3J686</accession>
<evidence type="ECO:0000313" key="8">
    <source>
        <dbReference type="Proteomes" id="UP000887575"/>
    </source>
</evidence>
<dbReference type="WBParaSite" id="MBELARI_LOCUS18790">
    <property type="protein sequence ID" value="MBELARI_LOCUS18790"/>
    <property type="gene ID" value="MBELARI_LOCUS18790"/>
</dbReference>
<dbReference type="GO" id="GO:0005524">
    <property type="term" value="F:ATP binding"/>
    <property type="evidence" value="ECO:0007669"/>
    <property type="project" value="UniProtKB-KW"/>
</dbReference>
<dbReference type="InterPro" id="IPR006206">
    <property type="entry name" value="Mevalonate/galactokinase"/>
</dbReference>
<dbReference type="Gene3D" id="3.30.70.890">
    <property type="entry name" value="GHMP kinase, C-terminal domain"/>
    <property type="match status" value="1"/>
</dbReference>
<protein>
    <recommendedName>
        <fullName evidence="10">Galactokinase</fullName>
    </recommendedName>
</protein>
<evidence type="ECO:0000256" key="3">
    <source>
        <dbReference type="ARBA" id="ARBA00022741"/>
    </source>
</evidence>